<accession>A0ABR2WM62</accession>
<keyword evidence="3 10" id="KW-0812">Transmembrane</keyword>
<proteinExistence type="inferred from homology"/>
<protein>
    <recommendedName>
        <fullName evidence="10">Palmitoyltransferase</fullName>
        <ecNumber evidence="10">2.3.1.225</ecNumber>
    </recommendedName>
</protein>
<feature type="transmembrane region" description="Helical" evidence="10">
    <location>
        <begin position="12"/>
        <end position="36"/>
    </location>
</feature>
<evidence type="ECO:0000256" key="4">
    <source>
        <dbReference type="ARBA" id="ARBA00022989"/>
    </source>
</evidence>
<evidence type="ECO:0000256" key="10">
    <source>
        <dbReference type="RuleBase" id="RU079119"/>
    </source>
</evidence>
<comment type="domain">
    <text evidence="10">The DHHC domain is required for palmitoyltransferase activity.</text>
</comment>
<comment type="similarity">
    <text evidence="10">Belongs to the DHHC palmitoyltransferase family.</text>
</comment>
<keyword evidence="7" id="KW-0449">Lipoprotein</keyword>
<evidence type="ECO:0000256" key="5">
    <source>
        <dbReference type="ARBA" id="ARBA00023136"/>
    </source>
</evidence>
<evidence type="ECO:0000256" key="9">
    <source>
        <dbReference type="ARBA" id="ARBA00048048"/>
    </source>
</evidence>
<feature type="transmembrane region" description="Helical" evidence="10">
    <location>
        <begin position="48"/>
        <end position="66"/>
    </location>
</feature>
<feature type="compositionally biased region" description="Pro residues" evidence="11">
    <location>
        <begin position="153"/>
        <end position="164"/>
    </location>
</feature>
<feature type="compositionally biased region" description="Basic and acidic residues" evidence="11">
    <location>
        <begin position="134"/>
        <end position="143"/>
    </location>
</feature>
<dbReference type="GO" id="GO:0019706">
    <property type="term" value="F:protein-cysteine S-palmitoyltransferase activity"/>
    <property type="evidence" value="ECO:0007669"/>
    <property type="project" value="UniProtKB-EC"/>
</dbReference>
<dbReference type="Pfam" id="PF01529">
    <property type="entry name" value="DHHC"/>
    <property type="match status" value="1"/>
</dbReference>
<evidence type="ECO:0000256" key="6">
    <source>
        <dbReference type="ARBA" id="ARBA00023139"/>
    </source>
</evidence>
<dbReference type="EC" id="2.3.1.225" evidence="10"/>
<feature type="region of interest" description="Disordered" evidence="11">
    <location>
        <begin position="124"/>
        <end position="165"/>
    </location>
</feature>
<dbReference type="Proteomes" id="UP001479436">
    <property type="component" value="Unassembled WGS sequence"/>
</dbReference>
<organism evidence="13 14">
    <name type="scientific">Basidiobolus ranarum</name>
    <dbReference type="NCBI Taxonomy" id="34480"/>
    <lineage>
        <taxon>Eukaryota</taxon>
        <taxon>Fungi</taxon>
        <taxon>Fungi incertae sedis</taxon>
        <taxon>Zoopagomycota</taxon>
        <taxon>Entomophthoromycotina</taxon>
        <taxon>Basidiobolomycetes</taxon>
        <taxon>Basidiobolales</taxon>
        <taxon>Basidiobolaceae</taxon>
        <taxon>Basidiobolus</taxon>
    </lineage>
</organism>
<dbReference type="InterPro" id="IPR039859">
    <property type="entry name" value="PFA4/ZDH16/20/ERF2-like"/>
</dbReference>
<name>A0ABR2WM62_9FUNG</name>
<reference evidence="13 14" key="1">
    <citation type="submission" date="2023-04" db="EMBL/GenBank/DDBJ databases">
        <title>Genome of Basidiobolus ranarum AG-B5.</title>
        <authorList>
            <person name="Stajich J.E."/>
            <person name="Carter-House D."/>
            <person name="Gryganskyi A."/>
        </authorList>
    </citation>
    <scope>NUCLEOTIDE SEQUENCE [LARGE SCALE GENOMIC DNA]</scope>
    <source>
        <strain evidence="13 14">AG-B5</strain>
    </source>
</reference>
<evidence type="ECO:0000256" key="3">
    <source>
        <dbReference type="ARBA" id="ARBA00022692"/>
    </source>
</evidence>
<evidence type="ECO:0000259" key="12">
    <source>
        <dbReference type="Pfam" id="PF01529"/>
    </source>
</evidence>
<comment type="caution">
    <text evidence="13">The sequence shown here is derived from an EMBL/GenBank/DDBJ whole genome shotgun (WGS) entry which is preliminary data.</text>
</comment>
<feature type="non-terminal residue" evidence="13">
    <location>
        <position position="206"/>
    </location>
</feature>
<dbReference type="PANTHER" id="PTHR22883">
    <property type="entry name" value="ZINC FINGER DHHC DOMAIN CONTAINING PROTEIN"/>
    <property type="match status" value="1"/>
</dbReference>
<evidence type="ECO:0000256" key="2">
    <source>
        <dbReference type="ARBA" id="ARBA00022679"/>
    </source>
</evidence>
<comment type="subcellular location">
    <subcellularLocation>
        <location evidence="1">Membrane</location>
        <topology evidence="1">Multi-pass membrane protein</topology>
    </subcellularLocation>
</comment>
<feature type="domain" description="Palmitoyltransferase DHHC" evidence="12">
    <location>
        <begin position="175"/>
        <end position="205"/>
    </location>
</feature>
<keyword evidence="4 10" id="KW-1133">Transmembrane helix</keyword>
<comment type="catalytic activity">
    <reaction evidence="9 10">
        <text>L-cysteinyl-[protein] + hexadecanoyl-CoA = S-hexadecanoyl-L-cysteinyl-[protein] + CoA</text>
        <dbReference type="Rhea" id="RHEA:36683"/>
        <dbReference type="Rhea" id="RHEA-COMP:10131"/>
        <dbReference type="Rhea" id="RHEA-COMP:11032"/>
        <dbReference type="ChEBI" id="CHEBI:29950"/>
        <dbReference type="ChEBI" id="CHEBI:57287"/>
        <dbReference type="ChEBI" id="CHEBI:57379"/>
        <dbReference type="ChEBI" id="CHEBI:74151"/>
        <dbReference type="EC" id="2.3.1.225"/>
    </reaction>
</comment>
<keyword evidence="2 10" id="KW-0808">Transferase</keyword>
<dbReference type="InterPro" id="IPR001594">
    <property type="entry name" value="Palmitoyltrfase_DHHC"/>
</dbReference>
<dbReference type="PROSITE" id="PS50216">
    <property type="entry name" value="DHHC"/>
    <property type="match status" value="1"/>
</dbReference>
<sequence>MEHKTLFTKLYGYFPIAFVSVLLCWTFYVHLFRLSIPLIKQGSVGQGVAYIVLYHTFLFLFVFSYIRVTSKDAGSPKTSLEDAAHSSRNPFELDRNPWVEELESPNLSEKDEMHGLSALTVVRSNTSTTGDQAQRSDDPEAVKRALTGSEVRPAPPLLSPPPTAPENIATLPPPKAKYCNTCNAMKPERCHHCSTCDKCVLKMDQL</sequence>
<evidence type="ECO:0000256" key="1">
    <source>
        <dbReference type="ARBA" id="ARBA00004141"/>
    </source>
</evidence>
<evidence type="ECO:0000256" key="11">
    <source>
        <dbReference type="SAM" id="MobiDB-lite"/>
    </source>
</evidence>
<gene>
    <name evidence="13" type="primary">PFA3_3</name>
    <name evidence="13" type="ORF">K7432_011500</name>
</gene>
<keyword evidence="8 10" id="KW-0012">Acyltransferase</keyword>
<evidence type="ECO:0000313" key="14">
    <source>
        <dbReference type="Proteomes" id="UP001479436"/>
    </source>
</evidence>
<dbReference type="EMBL" id="JASJQH010000895">
    <property type="protein sequence ID" value="KAK9762605.1"/>
    <property type="molecule type" value="Genomic_DNA"/>
</dbReference>
<evidence type="ECO:0000256" key="7">
    <source>
        <dbReference type="ARBA" id="ARBA00023288"/>
    </source>
</evidence>
<keyword evidence="14" id="KW-1185">Reference proteome</keyword>
<keyword evidence="5 10" id="KW-0472">Membrane</keyword>
<keyword evidence="6" id="KW-0564">Palmitate</keyword>
<dbReference type="PANTHER" id="PTHR22883:SF147">
    <property type="entry name" value="PALMITOYLTRANSFERASE"/>
    <property type="match status" value="1"/>
</dbReference>
<evidence type="ECO:0000256" key="8">
    <source>
        <dbReference type="ARBA" id="ARBA00023315"/>
    </source>
</evidence>
<feature type="compositionally biased region" description="Polar residues" evidence="11">
    <location>
        <begin position="124"/>
        <end position="133"/>
    </location>
</feature>
<evidence type="ECO:0000313" key="13">
    <source>
        <dbReference type="EMBL" id="KAK9762605.1"/>
    </source>
</evidence>